<gene>
    <name evidence="2" type="ORF">CWI39_3484p0010</name>
</gene>
<organism evidence="2 3">
    <name type="scientific">Hamiltosporidium magnivora</name>
    <dbReference type="NCBI Taxonomy" id="148818"/>
    <lineage>
        <taxon>Eukaryota</taxon>
        <taxon>Fungi</taxon>
        <taxon>Fungi incertae sedis</taxon>
        <taxon>Microsporidia</taxon>
        <taxon>Dubosqiidae</taxon>
        <taxon>Hamiltosporidium</taxon>
    </lineage>
</organism>
<proteinExistence type="predicted"/>
<evidence type="ECO:0000313" key="3">
    <source>
        <dbReference type="Proteomes" id="UP000293045"/>
    </source>
</evidence>
<protein>
    <submittedName>
        <fullName evidence="2">Uncharacterized protein</fullName>
    </submittedName>
</protein>
<dbReference type="VEuPathDB" id="MicrosporidiaDB:CWI36_1797p0010"/>
<dbReference type="Proteomes" id="UP000293045">
    <property type="component" value="Unassembled WGS sequence"/>
</dbReference>
<comment type="caution">
    <text evidence="2">The sequence shown here is derived from an EMBL/GenBank/DDBJ whole genome shotgun (WGS) entry which is preliminary data.</text>
</comment>
<sequence>MFLYIFVYIVIANCIKVLFRAKNQNESDASVFRFVNSLYGIFDENNSFVDISSDYTLDSNVMILDSLNPKANHYVLLEYMFFDMTKIESNLMTFLFYYKDNFKDYIY</sequence>
<feature type="signal peptide" evidence="1">
    <location>
        <begin position="1"/>
        <end position="21"/>
    </location>
</feature>
<reference evidence="2 3" key="1">
    <citation type="submission" date="2017-12" db="EMBL/GenBank/DDBJ databases">
        <authorList>
            <person name="Pombert J.-F."/>
            <person name="Haag K.L."/>
            <person name="Ebert D."/>
        </authorList>
    </citation>
    <scope>NUCLEOTIDE SEQUENCE [LARGE SCALE GENOMIC DNA]</scope>
    <source>
        <strain evidence="2">IL-BN-2</strain>
    </source>
</reference>
<dbReference type="VEuPathDB" id="MicrosporidiaDB:CWI39_3484p0010"/>
<dbReference type="AlphaFoldDB" id="A0A4Q9KRY8"/>
<dbReference type="EMBL" id="PIXR01003484">
    <property type="protein sequence ID" value="TBT96689.1"/>
    <property type="molecule type" value="Genomic_DNA"/>
</dbReference>
<keyword evidence="1" id="KW-0732">Signal</keyword>
<name>A0A4Q9KRY8_9MICR</name>
<evidence type="ECO:0000256" key="1">
    <source>
        <dbReference type="SAM" id="SignalP"/>
    </source>
</evidence>
<evidence type="ECO:0000313" key="2">
    <source>
        <dbReference type="EMBL" id="TBT96689.1"/>
    </source>
</evidence>
<feature type="non-terminal residue" evidence="2">
    <location>
        <position position="107"/>
    </location>
</feature>
<accession>A0A4Q9KRY8</accession>
<feature type="chain" id="PRO_5020220979" evidence="1">
    <location>
        <begin position="22"/>
        <end position="107"/>
    </location>
</feature>